<protein>
    <submittedName>
        <fullName evidence="1">Uncharacterized protein</fullName>
    </submittedName>
</protein>
<sequence length="44" mass="5091">MECYKALSIKNFVRDRLKSSIDADIKINSKIPSFTKLEQPYVSI</sequence>
<evidence type="ECO:0000313" key="1">
    <source>
        <dbReference type="EMBL" id="NQE37406.1"/>
    </source>
</evidence>
<accession>A0ABX2D430</accession>
<dbReference type="EMBL" id="SRRZ01000128">
    <property type="protein sequence ID" value="NQE37406.1"/>
    <property type="molecule type" value="Genomic_DNA"/>
</dbReference>
<gene>
    <name evidence="1" type="ORF">E5S67_05177</name>
</gene>
<keyword evidence="2" id="KW-1185">Reference proteome</keyword>
<dbReference type="Proteomes" id="UP000702425">
    <property type="component" value="Unassembled WGS sequence"/>
</dbReference>
<evidence type="ECO:0000313" key="2">
    <source>
        <dbReference type="Proteomes" id="UP000702425"/>
    </source>
</evidence>
<proteinExistence type="predicted"/>
<organism evidence="1 2">
    <name type="scientific">Microcoleus asticus IPMA8</name>
    <dbReference type="NCBI Taxonomy" id="2563858"/>
    <lineage>
        <taxon>Bacteria</taxon>
        <taxon>Bacillati</taxon>
        <taxon>Cyanobacteriota</taxon>
        <taxon>Cyanophyceae</taxon>
        <taxon>Oscillatoriophycideae</taxon>
        <taxon>Oscillatoriales</taxon>
        <taxon>Microcoleaceae</taxon>
        <taxon>Microcoleus</taxon>
        <taxon>Microcoleus asticus</taxon>
    </lineage>
</organism>
<comment type="caution">
    <text evidence="1">The sequence shown here is derived from an EMBL/GenBank/DDBJ whole genome shotgun (WGS) entry which is preliminary data.</text>
</comment>
<name>A0ABX2D430_9CYAN</name>
<reference evidence="1 2" key="1">
    <citation type="journal article" date="2020" name="Sci. Rep.">
        <title>A novel cyanobacterial geosmin producer, revising GeoA distribution and dispersion patterns in Bacteria.</title>
        <authorList>
            <person name="Churro C."/>
            <person name="Semedo-Aguiar A.P."/>
            <person name="Silva A.D."/>
            <person name="Pereira-Leal J.B."/>
            <person name="Leite R.B."/>
        </authorList>
    </citation>
    <scope>NUCLEOTIDE SEQUENCE [LARGE SCALE GENOMIC DNA]</scope>
    <source>
        <strain evidence="1 2">IPMA8</strain>
    </source>
</reference>